<evidence type="ECO:0000256" key="1">
    <source>
        <dbReference type="ARBA" id="ARBA00022829"/>
    </source>
</evidence>
<dbReference type="InterPro" id="IPR003768">
    <property type="entry name" value="ScpA"/>
</dbReference>
<gene>
    <name evidence="4" type="ORF">HGA03_05265</name>
</gene>
<keyword evidence="5" id="KW-1185">Reference proteome</keyword>
<dbReference type="PANTHER" id="PTHR33969">
    <property type="entry name" value="SEGREGATION AND CONDENSATION PROTEIN A"/>
    <property type="match status" value="1"/>
</dbReference>
<comment type="caution">
    <text evidence="4">The sequence shown here is derived from an EMBL/GenBank/DDBJ whole genome shotgun (WGS) entry which is preliminary data.</text>
</comment>
<evidence type="ECO:0000256" key="3">
    <source>
        <dbReference type="SAM" id="MobiDB-lite"/>
    </source>
</evidence>
<dbReference type="Pfam" id="PF02616">
    <property type="entry name" value="SMC_ScpA"/>
    <property type="match status" value="1"/>
</dbReference>
<protein>
    <recommendedName>
        <fullName evidence="2">Segregation and condensation protein A</fullName>
    </recommendedName>
</protein>
<sequence length="287" mass="30523">MATPPETTPLAGTSAFQVHLDVFSGPFDLLLGLIAKHKLDITEVALAAVTDEFIGYIKAADQWDLSQASEFLVVAATLLDLKAARLLPSGDVEDDDDLELLEARDLLFARLLQYRAYKVVAGDIGAHLADEARRHPRTVELEPQFAALLPELIWQIGPEELAALAAKAMAPPPPPPGVDISHLHAPPVSVREQALAIADRLRHHGGVASFRTLTADAGSTLVVVARFLALLELFRDGSVGFDQVTPLGELTVRWTGSGGGDIGVSSDFDDEDGGAGGLDALEDLTDD</sequence>
<name>A0A7X6QYE6_9CELL</name>
<dbReference type="AlphaFoldDB" id="A0A7X6QYE6"/>
<dbReference type="EMBL" id="JAAXOX010000002">
    <property type="protein sequence ID" value="NKY22072.1"/>
    <property type="molecule type" value="Genomic_DNA"/>
</dbReference>
<accession>A0A7X6QYE6</accession>
<feature type="region of interest" description="Disordered" evidence="3">
    <location>
        <begin position="262"/>
        <end position="287"/>
    </location>
</feature>
<evidence type="ECO:0000313" key="4">
    <source>
        <dbReference type="EMBL" id="NKY22072.1"/>
    </source>
</evidence>
<dbReference type="GO" id="GO:0007059">
    <property type="term" value="P:chromosome segregation"/>
    <property type="evidence" value="ECO:0007669"/>
    <property type="project" value="UniProtKB-KW"/>
</dbReference>
<dbReference type="PANTHER" id="PTHR33969:SF2">
    <property type="entry name" value="SEGREGATION AND CONDENSATION PROTEIN A"/>
    <property type="match status" value="1"/>
</dbReference>
<dbReference type="Proteomes" id="UP000581206">
    <property type="component" value="Unassembled WGS sequence"/>
</dbReference>
<evidence type="ECO:0000313" key="5">
    <source>
        <dbReference type="Proteomes" id="UP000581206"/>
    </source>
</evidence>
<proteinExistence type="predicted"/>
<organism evidence="4 5">
    <name type="scientific">Cellulomonas denverensis</name>
    <dbReference type="NCBI Taxonomy" id="264297"/>
    <lineage>
        <taxon>Bacteria</taxon>
        <taxon>Bacillati</taxon>
        <taxon>Actinomycetota</taxon>
        <taxon>Actinomycetes</taxon>
        <taxon>Micrococcales</taxon>
        <taxon>Cellulomonadaceae</taxon>
        <taxon>Cellulomonas</taxon>
    </lineage>
</organism>
<evidence type="ECO:0000256" key="2">
    <source>
        <dbReference type="ARBA" id="ARBA00044777"/>
    </source>
</evidence>
<reference evidence="4 5" key="1">
    <citation type="submission" date="2020-04" db="EMBL/GenBank/DDBJ databases">
        <title>MicrobeNet Type strains.</title>
        <authorList>
            <person name="Nicholson A.C."/>
        </authorList>
    </citation>
    <scope>NUCLEOTIDE SEQUENCE [LARGE SCALE GENOMIC DNA]</scope>
    <source>
        <strain evidence="4 5">ATCC BAA-788</strain>
    </source>
</reference>
<dbReference type="Gene3D" id="6.10.250.2410">
    <property type="match status" value="1"/>
</dbReference>
<dbReference type="RefSeq" id="WP_168629185.1">
    <property type="nucleotide sequence ID" value="NZ_BONL01000015.1"/>
</dbReference>
<keyword evidence="1" id="KW-0159">Chromosome partition</keyword>